<proteinExistence type="predicted"/>
<sequence length="87" mass="9895">MANIVQREKKLKQLKAPKFKGVDDAIPANTWLRSIQNEIKRQQVTLGGTWQEHLIYLEVAANFVGETLWWFGAIAASISEKNQTLTI</sequence>
<name>A0A833RQG7_PHYIN</name>
<gene>
    <name evidence="1" type="ORF">GN244_ATG17609</name>
</gene>
<evidence type="ECO:0000313" key="1">
    <source>
        <dbReference type="EMBL" id="KAF4030597.1"/>
    </source>
</evidence>
<comment type="caution">
    <text evidence="1">The sequence shown here is derived from an EMBL/GenBank/DDBJ whole genome shotgun (WGS) entry which is preliminary data.</text>
</comment>
<organism evidence="1 2">
    <name type="scientific">Phytophthora infestans</name>
    <name type="common">Potato late blight agent</name>
    <name type="synonym">Botrytis infestans</name>
    <dbReference type="NCBI Taxonomy" id="4787"/>
    <lineage>
        <taxon>Eukaryota</taxon>
        <taxon>Sar</taxon>
        <taxon>Stramenopiles</taxon>
        <taxon>Oomycota</taxon>
        <taxon>Peronosporomycetes</taxon>
        <taxon>Peronosporales</taxon>
        <taxon>Peronosporaceae</taxon>
        <taxon>Phytophthora</taxon>
    </lineage>
</organism>
<protein>
    <submittedName>
        <fullName evidence="1">Uncharacterized protein</fullName>
    </submittedName>
</protein>
<accession>A0A833RQG7</accession>
<keyword evidence="2" id="KW-1185">Reference proteome</keyword>
<evidence type="ECO:0000313" key="2">
    <source>
        <dbReference type="Proteomes" id="UP000602510"/>
    </source>
</evidence>
<reference evidence="1" key="1">
    <citation type="submission" date="2020-04" db="EMBL/GenBank/DDBJ databases">
        <title>Hybrid Assembly of Korean Phytophthora infestans isolates.</title>
        <authorList>
            <person name="Prokchorchik M."/>
            <person name="Lee Y."/>
            <person name="Seo J."/>
            <person name="Cho J.-H."/>
            <person name="Park Y.-E."/>
            <person name="Jang D.-C."/>
            <person name="Im J.-S."/>
            <person name="Choi J.-G."/>
            <person name="Park H.-J."/>
            <person name="Lee G.-B."/>
            <person name="Lee Y.-G."/>
            <person name="Hong S.-Y."/>
            <person name="Cho K."/>
            <person name="Sohn K.H."/>
        </authorList>
    </citation>
    <scope>NUCLEOTIDE SEQUENCE</scope>
    <source>
        <strain evidence="1">KR_1_A1</strain>
    </source>
</reference>
<dbReference type="AlphaFoldDB" id="A0A833RQG7"/>
<dbReference type="Proteomes" id="UP000602510">
    <property type="component" value="Unassembled WGS sequence"/>
</dbReference>
<dbReference type="EMBL" id="WSZM01000660">
    <property type="protein sequence ID" value="KAF4030597.1"/>
    <property type="molecule type" value="Genomic_DNA"/>
</dbReference>